<reference evidence="6 7" key="1">
    <citation type="submission" date="2019-12" db="EMBL/GenBank/DDBJ databases">
        <title>Nocardia macrotermitis sp. nov. and Nocardia aurantia sp. nov., isolated from the gut of the fungus growing-termite Macrotermes natalensis.</title>
        <authorList>
            <person name="Christine B."/>
            <person name="Rene B."/>
        </authorList>
    </citation>
    <scope>NUCLEOTIDE SEQUENCE [LARGE SCALE GENOMIC DNA]</scope>
    <source>
        <strain evidence="6 7">DSM 102126</strain>
    </source>
</reference>
<feature type="repeat" description="WD" evidence="3">
    <location>
        <begin position="1068"/>
        <end position="1109"/>
    </location>
</feature>
<evidence type="ECO:0000256" key="2">
    <source>
        <dbReference type="ARBA" id="ARBA00022737"/>
    </source>
</evidence>
<dbReference type="InterPro" id="IPR049052">
    <property type="entry name" value="nSTAND1"/>
</dbReference>
<gene>
    <name evidence="6" type="ORF">GQ466_12465</name>
</gene>
<dbReference type="OrthoDB" id="414967at2"/>
<dbReference type="Pfam" id="PF20703">
    <property type="entry name" value="nSTAND1"/>
    <property type="match status" value="1"/>
</dbReference>
<feature type="transmembrane region" description="Helical" evidence="4">
    <location>
        <begin position="12"/>
        <end position="30"/>
    </location>
</feature>
<dbReference type="PROSITE" id="PS00678">
    <property type="entry name" value="WD_REPEATS_1"/>
    <property type="match status" value="5"/>
</dbReference>
<feature type="repeat" description="WD" evidence="3">
    <location>
        <begin position="647"/>
        <end position="688"/>
    </location>
</feature>
<dbReference type="PANTHER" id="PTHR19848">
    <property type="entry name" value="WD40 REPEAT PROTEIN"/>
    <property type="match status" value="1"/>
</dbReference>
<evidence type="ECO:0000256" key="4">
    <source>
        <dbReference type="SAM" id="Phobius"/>
    </source>
</evidence>
<dbReference type="RefSeq" id="WP_161103020.1">
    <property type="nucleotide sequence ID" value="NZ_JBHLYI010000001.1"/>
</dbReference>
<dbReference type="SUPFAM" id="SSF52540">
    <property type="entry name" value="P-loop containing nucleoside triphosphate hydrolases"/>
    <property type="match status" value="1"/>
</dbReference>
<dbReference type="SUPFAM" id="SSF50978">
    <property type="entry name" value="WD40 repeat-like"/>
    <property type="match status" value="2"/>
</dbReference>
<dbReference type="PROSITE" id="PS50082">
    <property type="entry name" value="WD_REPEATS_2"/>
    <property type="match status" value="13"/>
</dbReference>
<sequence>MARRGTDLRPALRGFYVIIGIGIGAFVNIATSGHQWAFIPLSVLSVLAIAYEVYAYLSERSTGPADPVWEFAEGRLPYVGLTAMTMADAGVFFGHAVERRSMLSRLEAKHADPADRFIPVMGPSGVGKSSLVRAGVLPVLARRPQWILVPEFSPGRHPFEALAKSLDEALPGIGSVDLAQRLRTEPGMLAQCLTRLRTERDRRSARVLLVIDQAEELLGAEMAQERENFLRVLREAVRADPGLWVIGLVRSEFLTPILQSTFGALLRNPINVAALSREELQEVIRGPARRAGVTFAPDNLVFTLVADTGGGAALPHLAYVLNKLYVESDDFTITREDYDRIGGVAGAVADAAEDAYESLGPRRDAVLPVLLRFVTRSEEGALLGQPVPAATLSDLERELLQPFVDARLIIGSDAEPPAYQVAHEAFLGSWPRLVQEIDVVGEFLRRRDDLERWASDWARMGRRDAYLISEERLAEIERWLEQRPDLVPRTEPIAEFLRRSRRLSDVAMKRLAASVAERALARVADDPDYALATAVEAVRCADTSPARRALVAALNAARTRAVLTGHTDHVENVAWSPTGSVIATVSSDGTARLWSVTDRAQSAPALPHGDVVFGLAWAPDGSRFVTASLDGRARIWSADGAGAPFVLEGAGDQLWNAAWSPDGAQVAAACNDGTVLLWNTAESEPALVLRGHEAVAWGVDFSPDGRHVVTGARDGTVRIWDRTTGDELLRFTGHEGWVHNVAYSPDGSLAASTSLDQTVRIWDAATGRAVAVLVGHGDTTQGLNWSRDGRWLATGSFDATIRVWSTETWRETAVLRGHKEAAMAVSWSDDSRYLVTGSWDGTVRIWDAFADGSLAARRALPDWAQSLAWAPGGDRLAVGVKDGTVHLLHGADLRTLSVLSGHASWVHGVAWSPDGTLLATGSVDSTARVWDVLTGEVLTVLDAETARPVWDVAFSPDSARVATASHDFTVRLWDARSGAEQRALRGHRAFVHAVAFSPDGDRVASGSEDGTVRVWDAATGDPVAVASGHRAGVRAVAYSPDGLRLASASDDQTLRVWEASTGRLLHEMRAAAGSAQCVAWSRTGDRLAAGYNDGGVRLWDPQTAVELFTLGVHDGPVASVAFTPDGARVASSSDDGSVRLWNATGDMASLLHIAEARIFTPLTDDDRQALLLPPGR</sequence>
<keyword evidence="1 3" id="KW-0853">WD repeat</keyword>
<feature type="transmembrane region" description="Helical" evidence="4">
    <location>
        <begin position="36"/>
        <end position="57"/>
    </location>
</feature>
<accession>A0A6I4WDT1</accession>
<feature type="repeat" description="WD" evidence="3">
    <location>
        <begin position="605"/>
        <end position="637"/>
    </location>
</feature>
<evidence type="ECO:0000256" key="1">
    <source>
        <dbReference type="ARBA" id="ARBA00022574"/>
    </source>
</evidence>
<feature type="repeat" description="WD" evidence="3">
    <location>
        <begin position="1110"/>
        <end position="1142"/>
    </location>
</feature>
<keyword evidence="4" id="KW-0812">Transmembrane</keyword>
<feature type="repeat" description="WD" evidence="3">
    <location>
        <begin position="1026"/>
        <end position="1067"/>
    </location>
</feature>
<protein>
    <recommendedName>
        <fullName evidence="5">Novel STAND NTPase 1 domain-containing protein</fullName>
    </recommendedName>
</protein>
<dbReference type="CDD" id="cd00200">
    <property type="entry name" value="WD40"/>
    <property type="match status" value="2"/>
</dbReference>
<feature type="repeat" description="WD" evidence="3">
    <location>
        <begin position="949"/>
        <end position="983"/>
    </location>
</feature>
<proteinExistence type="predicted"/>
<name>A0A6I4WDT1_9ACTN</name>
<feature type="repeat" description="WD" evidence="3">
    <location>
        <begin position="899"/>
        <end position="940"/>
    </location>
</feature>
<dbReference type="Gene3D" id="3.40.50.300">
    <property type="entry name" value="P-loop containing nucleotide triphosphate hydrolases"/>
    <property type="match status" value="1"/>
</dbReference>
<dbReference type="InterPro" id="IPR027417">
    <property type="entry name" value="P-loop_NTPase"/>
</dbReference>
<dbReference type="InterPro" id="IPR019775">
    <property type="entry name" value="WD40_repeat_CS"/>
</dbReference>
<dbReference type="InterPro" id="IPR020472">
    <property type="entry name" value="WD40_PAC1"/>
</dbReference>
<keyword evidence="7" id="KW-1185">Reference proteome</keyword>
<evidence type="ECO:0000259" key="5">
    <source>
        <dbReference type="Pfam" id="PF20703"/>
    </source>
</evidence>
<evidence type="ECO:0000313" key="7">
    <source>
        <dbReference type="Proteomes" id="UP000431901"/>
    </source>
</evidence>
<keyword evidence="2" id="KW-0677">Repeat</keyword>
<evidence type="ECO:0000256" key="3">
    <source>
        <dbReference type="PROSITE-ProRule" id="PRU00221"/>
    </source>
</evidence>
<dbReference type="InterPro" id="IPR036322">
    <property type="entry name" value="WD40_repeat_dom_sf"/>
</dbReference>
<dbReference type="AlphaFoldDB" id="A0A6I4WDT1"/>
<evidence type="ECO:0000313" key="6">
    <source>
        <dbReference type="EMBL" id="MXQ64852.1"/>
    </source>
</evidence>
<dbReference type="EMBL" id="WUTW01000002">
    <property type="protein sequence ID" value="MXQ64852.1"/>
    <property type="molecule type" value="Genomic_DNA"/>
</dbReference>
<dbReference type="Proteomes" id="UP000431901">
    <property type="component" value="Unassembled WGS sequence"/>
</dbReference>
<dbReference type="Pfam" id="PF00400">
    <property type="entry name" value="WD40"/>
    <property type="match status" value="13"/>
</dbReference>
<dbReference type="InterPro" id="IPR001680">
    <property type="entry name" value="WD40_rpt"/>
</dbReference>
<dbReference type="PROSITE" id="PS50294">
    <property type="entry name" value="WD_REPEATS_REGION"/>
    <property type="match status" value="13"/>
</dbReference>
<feature type="repeat" description="WD" evidence="3">
    <location>
        <begin position="773"/>
        <end position="814"/>
    </location>
</feature>
<comment type="caution">
    <text evidence="6">The sequence shown here is derived from an EMBL/GenBank/DDBJ whole genome shotgun (WGS) entry which is preliminary data.</text>
</comment>
<feature type="repeat" description="WD" evidence="3">
    <location>
        <begin position="563"/>
        <end position="604"/>
    </location>
</feature>
<feature type="transmembrane region" description="Helical" evidence="4">
    <location>
        <begin position="78"/>
        <end position="97"/>
    </location>
</feature>
<dbReference type="Gene3D" id="2.130.10.10">
    <property type="entry name" value="YVTN repeat-like/Quinoprotein amine dehydrogenase"/>
    <property type="match status" value="6"/>
</dbReference>
<organism evidence="6 7">
    <name type="scientific">Actinomadura rayongensis</name>
    <dbReference type="NCBI Taxonomy" id="1429076"/>
    <lineage>
        <taxon>Bacteria</taxon>
        <taxon>Bacillati</taxon>
        <taxon>Actinomycetota</taxon>
        <taxon>Actinomycetes</taxon>
        <taxon>Streptosporangiales</taxon>
        <taxon>Thermomonosporaceae</taxon>
        <taxon>Actinomadura</taxon>
    </lineage>
</organism>
<dbReference type="PRINTS" id="PR00320">
    <property type="entry name" value="GPROTEINBRPT"/>
</dbReference>
<keyword evidence="4" id="KW-1133">Transmembrane helix</keyword>
<dbReference type="PANTHER" id="PTHR19848:SF8">
    <property type="entry name" value="F-BOX AND WD REPEAT DOMAIN CONTAINING 7"/>
    <property type="match status" value="1"/>
</dbReference>
<keyword evidence="4" id="KW-0472">Membrane</keyword>
<feature type="repeat" description="WD" evidence="3">
    <location>
        <begin position="689"/>
        <end position="730"/>
    </location>
</feature>
<feature type="repeat" description="WD" evidence="3">
    <location>
        <begin position="815"/>
        <end position="847"/>
    </location>
</feature>
<feature type="domain" description="Novel STAND NTPase 1" evidence="5">
    <location>
        <begin position="77"/>
        <end position="464"/>
    </location>
</feature>
<dbReference type="SMART" id="SM00320">
    <property type="entry name" value="WD40"/>
    <property type="match status" value="14"/>
</dbReference>
<feature type="repeat" description="WD" evidence="3">
    <location>
        <begin position="731"/>
        <end position="772"/>
    </location>
</feature>
<dbReference type="InterPro" id="IPR015943">
    <property type="entry name" value="WD40/YVTN_repeat-like_dom_sf"/>
</dbReference>
<feature type="repeat" description="WD" evidence="3">
    <location>
        <begin position="984"/>
        <end position="1025"/>
    </location>
</feature>